<dbReference type="Pfam" id="PF10935">
    <property type="entry name" value="DUF2637"/>
    <property type="match status" value="1"/>
</dbReference>
<keyword evidence="2" id="KW-0812">Transmembrane</keyword>
<sequence length="290" mass="30763">MSDPTHARNTAEAATNTASVATAVILSLIVVAASFTLSFTALSDLACMSGAIPERLTWLLPVVIDVFILQATWCVYVATKRRDDAGKRYHFAMLAISSTVSVAGNAGHAFLASDQGVMHGLMAVAIAIVAPLALLASIHGLVMHVWAGGGVTAHDRTPDAAHDPVDSAPHAHPQVSAPAEPHPQPNNAQDDADTSPLSLTDLDAQITAADLELARLVCSRGRLRNDDRVVARVLVAERLRVHREQTADLTGVHRTTIGRWRDLAAECTADTSSRSERVHTADQPALVDAH</sequence>
<comment type="caution">
    <text evidence="3">The sequence shown here is derived from an EMBL/GenBank/DDBJ whole genome shotgun (WGS) entry which is preliminary data.</text>
</comment>
<gene>
    <name evidence="3" type="ORF">QBL07_19445</name>
</gene>
<evidence type="ECO:0000313" key="3">
    <source>
        <dbReference type="EMBL" id="MDG6782996.1"/>
    </source>
</evidence>
<keyword evidence="2" id="KW-0472">Membrane</keyword>
<protein>
    <submittedName>
        <fullName evidence="3">DUF2637 domain-containing protein</fullName>
    </submittedName>
</protein>
<dbReference type="AlphaFoldDB" id="A0AAW6REP5"/>
<feature type="transmembrane region" description="Helical" evidence="2">
    <location>
        <begin position="117"/>
        <end position="136"/>
    </location>
</feature>
<dbReference type="InterPro" id="IPR021235">
    <property type="entry name" value="DUF2637"/>
</dbReference>
<feature type="transmembrane region" description="Helical" evidence="2">
    <location>
        <begin position="58"/>
        <end position="79"/>
    </location>
</feature>
<feature type="transmembrane region" description="Helical" evidence="2">
    <location>
        <begin position="91"/>
        <end position="111"/>
    </location>
</feature>
<feature type="region of interest" description="Disordered" evidence="1">
    <location>
        <begin position="155"/>
        <end position="196"/>
    </location>
</feature>
<evidence type="ECO:0000256" key="1">
    <source>
        <dbReference type="SAM" id="MobiDB-lite"/>
    </source>
</evidence>
<dbReference type="RefSeq" id="WP_269554816.1">
    <property type="nucleotide sequence ID" value="NZ_CP178555.1"/>
</dbReference>
<feature type="compositionally biased region" description="Basic and acidic residues" evidence="1">
    <location>
        <begin position="155"/>
        <end position="165"/>
    </location>
</feature>
<keyword evidence="3" id="KW-0614">Plasmid</keyword>
<feature type="region of interest" description="Disordered" evidence="1">
    <location>
        <begin position="268"/>
        <end position="290"/>
    </location>
</feature>
<keyword evidence="2" id="KW-1133">Transmembrane helix</keyword>
<name>A0AAW6REP5_GORRU</name>
<organism evidence="3">
    <name type="scientific">Gordonia rubripertincta</name>
    <name type="common">Rhodococcus corallinus</name>
    <dbReference type="NCBI Taxonomy" id="36822"/>
    <lineage>
        <taxon>Bacteria</taxon>
        <taxon>Bacillati</taxon>
        <taxon>Actinomycetota</taxon>
        <taxon>Actinomycetes</taxon>
        <taxon>Mycobacteriales</taxon>
        <taxon>Gordoniaceae</taxon>
        <taxon>Gordonia</taxon>
    </lineage>
</organism>
<accession>A0AAW6REP5</accession>
<geneLocation type="plasmid" evidence="3">
    <name>p1517_part_1</name>
</geneLocation>
<proteinExistence type="predicted"/>
<feature type="transmembrane region" description="Helical" evidence="2">
    <location>
        <begin position="20"/>
        <end position="38"/>
    </location>
</feature>
<reference evidence="3" key="1">
    <citation type="submission" date="2023-04" db="EMBL/GenBank/DDBJ databases">
        <title>Characterization and analysis of the complete genome of Gordonia rubripertincta 112, the degrader of aromatic and aliphatic compounds.</title>
        <authorList>
            <person name="Frantsuzova E."/>
            <person name="Bogun A."/>
            <person name="Delegan Y."/>
        </authorList>
    </citation>
    <scope>NUCLEOTIDE SEQUENCE</scope>
    <source>
        <strain evidence="3">112</strain>
        <plasmid evidence="3">p1517_part_1</plasmid>
    </source>
</reference>
<evidence type="ECO:0000256" key="2">
    <source>
        <dbReference type="SAM" id="Phobius"/>
    </source>
</evidence>
<dbReference type="EMBL" id="JARUXG010000015">
    <property type="protein sequence ID" value="MDG6782996.1"/>
    <property type="molecule type" value="Genomic_DNA"/>
</dbReference>